<protein>
    <submittedName>
        <fullName evidence="1">Threonylcarbamoyl-AMP synthase</fullName>
    </submittedName>
</protein>
<dbReference type="EMBL" id="SSTG01000118">
    <property type="protein sequence ID" value="THG45848.1"/>
    <property type="molecule type" value="Genomic_DNA"/>
</dbReference>
<evidence type="ECO:0000313" key="1">
    <source>
        <dbReference type="EMBL" id="THG45848.1"/>
    </source>
</evidence>
<reference evidence="1" key="1">
    <citation type="submission" date="2019-04" db="EMBL/GenBank/DDBJ databases">
        <title>Microbes associate with the intestines of laboratory mice.</title>
        <authorList>
            <person name="Navarre W."/>
            <person name="Wong E."/>
            <person name="Huang K.C."/>
            <person name="Tropini C."/>
            <person name="Ng K."/>
            <person name="Yu B."/>
        </authorList>
    </citation>
    <scope>NUCLEOTIDE SEQUENCE</scope>
    <source>
        <strain evidence="1">NM86_A22</strain>
    </source>
</reference>
<keyword evidence="2" id="KW-1185">Reference proteome</keyword>
<evidence type="ECO:0000313" key="2">
    <source>
        <dbReference type="Proteomes" id="UP000305401"/>
    </source>
</evidence>
<sequence length="147" mass="15987">MSTTRLQMYPTSINQKHLDLAVRAMRQGGIIIYPTDTFYAYGCDALNQKAIEQLCRIKGINPLKTNLSIVCASISQAAGYARIDNRAFDILRRNLPGPFTFLLPSAPSLPRVFRGRKTVGVRVPSNPIATALATALGNPLLSTSLPA</sequence>
<dbReference type="Proteomes" id="UP000305401">
    <property type="component" value="Unassembled WGS sequence"/>
</dbReference>
<feature type="non-terminal residue" evidence="1">
    <location>
        <position position="147"/>
    </location>
</feature>
<name>A0AC61S4R0_9BACT</name>
<comment type="caution">
    <text evidence="1">The sequence shown here is derived from an EMBL/GenBank/DDBJ whole genome shotgun (WGS) entry which is preliminary data.</text>
</comment>
<proteinExistence type="predicted"/>
<accession>A0AC61S4R0</accession>
<gene>
    <name evidence="1" type="ORF">E5990_08590</name>
</gene>
<organism evidence="1 2">
    <name type="scientific">Muribaculum caecicola</name>
    <dbReference type="NCBI Taxonomy" id="3038144"/>
    <lineage>
        <taxon>Bacteria</taxon>
        <taxon>Pseudomonadati</taxon>
        <taxon>Bacteroidota</taxon>
        <taxon>Bacteroidia</taxon>
        <taxon>Bacteroidales</taxon>
        <taxon>Muribaculaceae</taxon>
        <taxon>Muribaculum</taxon>
    </lineage>
</organism>